<gene>
    <name evidence="2" type="ORF">TCDM_12744</name>
</gene>
<proteinExistence type="predicted"/>
<dbReference type="Proteomes" id="UP000017861">
    <property type="component" value="Unassembled WGS sequence"/>
</dbReference>
<accession>V5A4S5</accession>
<evidence type="ECO:0000256" key="1">
    <source>
        <dbReference type="SAM" id="Phobius"/>
    </source>
</evidence>
<reference evidence="2 3" key="1">
    <citation type="journal article" date="2014" name="Genome Announc.">
        <title>Trypanosoma cruzi Clone Dm28c Draft Genome Sequence.</title>
        <authorList>
            <person name="Grisard E.C."/>
            <person name="Teixeira S.M."/>
            <person name="de Almeida L.G."/>
            <person name="Stoco P.H."/>
            <person name="Gerber A.L."/>
            <person name="Talavera-Lopez C."/>
            <person name="Lima O.C."/>
            <person name="Andersson B."/>
            <person name="de Vasconcelos A.T."/>
        </authorList>
    </citation>
    <scope>NUCLEOTIDE SEQUENCE [LARGE SCALE GENOMIC DNA]</scope>
    <source>
        <strain evidence="2 3">Dm28c</strain>
    </source>
</reference>
<sequence>MRVTFLITFLLLVLFLCCFSGMIRTPIYLVFGCCTPSWVTCFSLFCLLFFAHTRCRPHCCASHGLHEGRIGGTGRMPQ</sequence>
<feature type="transmembrane region" description="Helical" evidence="1">
    <location>
        <begin position="28"/>
        <end position="50"/>
    </location>
</feature>
<comment type="caution">
    <text evidence="2">The sequence shown here is derived from an EMBL/GenBank/DDBJ whole genome shotgun (WGS) entry which is preliminary data.</text>
</comment>
<keyword evidence="1" id="KW-0812">Transmembrane</keyword>
<keyword evidence="1" id="KW-0472">Membrane</keyword>
<dbReference type="EMBL" id="AYLP01000678">
    <property type="protein sequence ID" value="ESS55765.1"/>
    <property type="molecule type" value="Genomic_DNA"/>
</dbReference>
<dbReference type="VEuPathDB" id="TriTrypDB:TCDM_12744"/>
<keyword evidence="1" id="KW-1133">Transmembrane helix</keyword>
<name>V5A4S5_TRYCR</name>
<organism evidence="2 3">
    <name type="scientific">Trypanosoma cruzi Dm28c</name>
    <dbReference type="NCBI Taxonomy" id="1416333"/>
    <lineage>
        <taxon>Eukaryota</taxon>
        <taxon>Discoba</taxon>
        <taxon>Euglenozoa</taxon>
        <taxon>Kinetoplastea</taxon>
        <taxon>Metakinetoplastina</taxon>
        <taxon>Trypanosomatida</taxon>
        <taxon>Trypanosomatidae</taxon>
        <taxon>Trypanosoma</taxon>
        <taxon>Schizotrypanum</taxon>
    </lineage>
</organism>
<dbReference type="AlphaFoldDB" id="V5A4S5"/>
<evidence type="ECO:0000313" key="3">
    <source>
        <dbReference type="Proteomes" id="UP000017861"/>
    </source>
</evidence>
<protein>
    <submittedName>
        <fullName evidence="2">Uncharacterized protein</fullName>
    </submittedName>
</protein>
<evidence type="ECO:0000313" key="2">
    <source>
        <dbReference type="EMBL" id="ESS55765.1"/>
    </source>
</evidence>